<evidence type="ECO:0000313" key="3">
    <source>
        <dbReference type="Proteomes" id="UP000239709"/>
    </source>
</evidence>
<dbReference type="Pfam" id="PF13975">
    <property type="entry name" value="gag-asp_proteas"/>
    <property type="match status" value="1"/>
</dbReference>
<gene>
    <name evidence="2" type="ORF">C6570_09230</name>
</gene>
<dbReference type="Gene3D" id="2.40.70.10">
    <property type="entry name" value="Acid Proteases"/>
    <property type="match status" value="1"/>
</dbReference>
<dbReference type="EMBL" id="CP027666">
    <property type="protein sequence ID" value="AVO34388.1"/>
    <property type="molecule type" value="Genomic_DNA"/>
</dbReference>
<dbReference type="Proteomes" id="UP000239709">
    <property type="component" value="Chromosome"/>
</dbReference>
<dbReference type="OrthoDB" id="185963at2"/>
<evidence type="ECO:0000256" key="1">
    <source>
        <dbReference type="SAM" id="SignalP"/>
    </source>
</evidence>
<reference evidence="2 3" key="1">
    <citation type="submission" date="2018-03" db="EMBL/GenBank/DDBJ databases">
        <title>Genome sequencing of Ottowia sp.</title>
        <authorList>
            <person name="Kim S.-J."/>
            <person name="Heo J."/>
            <person name="Kwon S.-W."/>
        </authorList>
    </citation>
    <scope>NUCLEOTIDE SEQUENCE [LARGE SCALE GENOMIC DNA]</scope>
    <source>
        <strain evidence="2 3">KADR8-3</strain>
    </source>
</reference>
<dbReference type="CDD" id="cd05483">
    <property type="entry name" value="retropepsin_like_bacteria"/>
    <property type="match status" value="1"/>
</dbReference>
<dbReference type="NCBIfam" id="TIGR02281">
    <property type="entry name" value="clan_AA_DTGA"/>
    <property type="match status" value="1"/>
</dbReference>
<sequence>MRLLHALLAATVVTASLSAVAQSVSLQGMLGNKALLIVNGGAPRAVAPGDTLQGVKVLSTNGDQAVVMVDGQRVTLRVGESPASVGGAMRSGADRVSLTADAAGHFFTAGSIDNRPVQFMVDTGATVVALGQAEADRLGLNYRSGRPVRMGTANGVATGWAIKLGQVRVGDVIAYDVDAVVTPMGMPAVLLGNSFLKRFNMRRDGDVMTLVRR</sequence>
<dbReference type="InterPro" id="IPR011969">
    <property type="entry name" value="Clan_AA_Asp_peptidase_C"/>
</dbReference>
<accession>A0A2S0MEU1</accession>
<feature type="chain" id="PRO_5015763700" evidence="1">
    <location>
        <begin position="22"/>
        <end position="213"/>
    </location>
</feature>
<dbReference type="GO" id="GO:0006508">
    <property type="term" value="P:proteolysis"/>
    <property type="evidence" value="ECO:0007669"/>
    <property type="project" value="UniProtKB-KW"/>
</dbReference>
<keyword evidence="1" id="KW-0732">Signal</keyword>
<dbReference type="InterPro" id="IPR001969">
    <property type="entry name" value="Aspartic_peptidase_AS"/>
</dbReference>
<keyword evidence="3" id="KW-1185">Reference proteome</keyword>
<dbReference type="RefSeq" id="WP_106702941.1">
    <property type="nucleotide sequence ID" value="NZ_CP027666.1"/>
</dbReference>
<dbReference type="InterPro" id="IPR034122">
    <property type="entry name" value="Retropepsin-like_bacterial"/>
</dbReference>
<keyword evidence="2" id="KW-0645">Protease</keyword>
<dbReference type="AlphaFoldDB" id="A0A2S0MEU1"/>
<dbReference type="GO" id="GO:0004190">
    <property type="term" value="F:aspartic-type endopeptidase activity"/>
    <property type="evidence" value="ECO:0007669"/>
    <property type="project" value="InterPro"/>
</dbReference>
<name>A0A2S0MEU1_9BURK</name>
<organism evidence="2 3">
    <name type="scientific">Ottowia oryzae</name>
    <dbReference type="NCBI Taxonomy" id="2109914"/>
    <lineage>
        <taxon>Bacteria</taxon>
        <taxon>Pseudomonadati</taxon>
        <taxon>Pseudomonadota</taxon>
        <taxon>Betaproteobacteria</taxon>
        <taxon>Burkholderiales</taxon>
        <taxon>Comamonadaceae</taxon>
        <taxon>Ottowia</taxon>
    </lineage>
</organism>
<keyword evidence="2" id="KW-0378">Hydrolase</keyword>
<evidence type="ECO:0000313" key="2">
    <source>
        <dbReference type="EMBL" id="AVO34388.1"/>
    </source>
</evidence>
<proteinExistence type="predicted"/>
<dbReference type="SUPFAM" id="SSF50630">
    <property type="entry name" value="Acid proteases"/>
    <property type="match status" value="1"/>
</dbReference>
<dbReference type="InterPro" id="IPR021109">
    <property type="entry name" value="Peptidase_aspartic_dom_sf"/>
</dbReference>
<protein>
    <submittedName>
        <fullName evidence="2">TIGR02281 family clan AA aspartic protease</fullName>
    </submittedName>
</protein>
<dbReference type="KEGG" id="otk:C6570_09230"/>
<feature type="signal peptide" evidence="1">
    <location>
        <begin position="1"/>
        <end position="21"/>
    </location>
</feature>
<dbReference type="PROSITE" id="PS00141">
    <property type="entry name" value="ASP_PROTEASE"/>
    <property type="match status" value="1"/>
</dbReference>